<dbReference type="KEGG" id="ngr:NAEGRDRAFT_63845"/>
<evidence type="ECO:0000313" key="2">
    <source>
        <dbReference type="EMBL" id="EFC48129.1"/>
    </source>
</evidence>
<dbReference type="OMA" id="PRYDYNQ"/>
<name>D2V4M6_NAEGR</name>
<dbReference type="GeneID" id="8848770"/>
<organism evidence="3">
    <name type="scientific">Naegleria gruberi</name>
    <name type="common">Amoeba</name>
    <dbReference type="NCBI Taxonomy" id="5762"/>
    <lineage>
        <taxon>Eukaryota</taxon>
        <taxon>Discoba</taxon>
        <taxon>Heterolobosea</taxon>
        <taxon>Tetramitia</taxon>
        <taxon>Eutetramitia</taxon>
        <taxon>Vahlkampfiidae</taxon>
        <taxon>Naegleria</taxon>
    </lineage>
</organism>
<dbReference type="EMBL" id="GG738852">
    <property type="protein sequence ID" value="EFC48129.1"/>
    <property type="molecule type" value="Genomic_DNA"/>
</dbReference>
<keyword evidence="1" id="KW-0812">Transmembrane</keyword>
<reference evidence="2 3" key="1">
    <citation type="journal article" date="2010" name="Cell">
        <title>The genome of Naegleria gruberi illuminates early eukaryotic versatility.</title>
        <authorList>
            <person name="Fritz-Laylin L.K."/>
            <person name="Prochnik S.E."/>
            <person name="Ginger M.L."/>
            <person name="Dacks J.B."/>
            <person name="Carpenter M.L."/>
            <person name="Field M.C."/>
            <person name="Kuo A."/>
            <person name="Paredez A."/>
            <person name="Chapman J."/>
            <person name="Pham J."/>
            <person name="Shu S."/>
            <person name="Neupane R."/>
            <person name="Cipriano M."/>
            <person name="Mancuso J."/>
            <person name="Tu H."/>
            <person name="Salamov A."/>
            <person name="Lindquist E."/>
            <person name="Shapiro H."/>
            <person name="Lucas S."/>
            <person name="Grigoriev I.V."/>
            <person name="Cande W.Z."/>
            <person name="Fulton C."/>
            <person name="Rokhsar D.S."/>
            <person name="Dawson S.C."/>
        </authorList>
    </citation>
    <scope>NUCLEOTIDE SEQUENCE [LARGE SCALE GENOMIC DNA]</scope>
    <source>
        <strain evidence="2 3">NEG-M</strain>
    </source>
</reference>
<keyword evidence="3" id="KW-1185">Reference proteome</keyword>
<feature type="transmembrane region" description="Helical" evidence="1">
    <location>
        <begin position="12"/>
        <end position="34"/>
    </location>
</feature>
<dbReference type="RefSeq" id="XP_002680873.1">
    <property type="nucleotide sequence ID" value="XM_002680827.1"/>
</dbReference>
<accession>D2V4M6</accession>
<dbReference type="InParanoid" id="D2V4M6"/>
<dbReference type="Proteomes" id="UP000006671">
    <property type="component" value="Unassembled WGS sequence"/>
</dbReference>
<protein>
    <submittedName>
        <fullName evidence="2">Predicted protein</fullName>
    </submittedName>
</protein>
<evidence type="ECO:0000256" key="1">
    <source>
        <dbReference type="SAM" id="Phobius"/>
    </source>
</evidence>
<dbReference type="VEuPathDB" id="AmoebaDB:NAEGRDRAFT_63845"/>
<keyword evidence="1" id="KW-1133">Transmembrane helix</keyword>
<sequence length="610" mass="70317">MFSTQNQTRPISLTIVIIMMILFSSLWFGIVHALTLQFLDAETRRGIPMVMATSTNEVSYVSDSNGIVLILEPGYENQIIWLKVQCDGYQLVKSDEFQGISLLYTDDESVKLLMKREQLAERLYRSTGEGIFRESFVAHVDVPNVNRETIKERFLLNSKVTGQDSVMNAIYKGKYYWFYGDTNSISYYLGNFQASGGFTPVEQLQKFGLSIIPNITYFRNTNGFVKGVAPMQSLNLPTWIHALYVDERQDEMFATFMKPNQELEITKRGLLKWNDDKEKFDLISEIAFEKFFSFPIDGSHVVAHRKGVKSLDGWIYFGQPFPLVRTRNYQDLSSYQSYTPLKANTNSYNLSNVQLDFNETSGQLIYDWKSTTSPISAEQMMNLVLMGKIKKEQAKFIDLIDHETGKEIIAHAGTVNFNQFRNKYIMILEQFGDNSSPSILGEIYYSEGETPLGPFKYATKIVSHKFTKHDFYNPSHHVEYDEMGGKVIYFEGTFANTWTNTAPLPRYNYNQQMYRLDIENVMHSHPVPVYKCLNYGRVVYSLDNNDDSECQMIFHARASNCELCIPIYQNERGQLTLKTESLPIFYSLKKGNPKIHKSLNIDNTQTFVFP</sequence>
<proteinExistence type="predicted"/>
<dbReference type="AlphaFoldDB" id="D2V4M6"/>
<evidence type="ECO:0000313" key="3">
    <source>
        <dbReference type="Proteomes" id="UP000006671"/>
    </source>
</evidence>
<gene>
    <name evidence="2" type="ORF">NAEGRDRAFT_63845</name>
</gene>
<dbReference type="OrthoDB" id="5172659at2759"/>
<keyword evidence="1" id="KW-0472">Membrane</keyword>